<sequence>MSATSREYKMMKAFAEYKSKGLEIVAYPCPQFGGQELSSDSAVKDFAEGKGFEGTLMNIGDVAGPNARPSWKFFYDQTGASEPTWNFKGKFLVDRNGKVSVPSSNVEADIVALLDQQPEL</sequence>
<evidence type="ECO:0008006" key="6">
    <source>
        <dbReference type="Google" id="ProtNLM"/>
    </source>
</evidence>
<evidence type="ECO:0000256" key="3">
    <source>
        <dbReference type="ARBA" id="ARBA00023002"/>
    </source>
</evidence>
<dbReference type="InterPro" id="IPR000889">
    <property type="entry name" value="Glutathione_peroxidase"/>
</dbReference>
<dbReference type="PANTHER" id="PTHR11592:SF78">
    <property type="entry name" value="GLUTATHIONE PEROXIDASE"/>
    <property type="match status" value="1"/>
</dbReference>
<keyword evidence="3" id="KW-0560">Oxidoreductase</keyword>
<evidence type="ECO:0000256" key="1">
    <source>
        <dbReference type="ARBA" id="ARBA00006926"/>
    </source>
</evidence>
<keyword evidence="5" id="KW-1185">Reference proteome</keyword>
<dbReference type="Pfam" id="PF00255">
    <property type="entry name" value="GSHPx"/>
    <property type="match status" value="1"/>
</dbReference>
<dbReference type="Gene3D" id="3.40.30.10">
    <property type="entry name" value="Glutaredoxin"/>
    <property type="match status" value="1"/>
</dbReference>
<comment type="similarity">
    <text evidence="1">Belongs to the glutathione peroxidase family.</text>
</comment>
<dbReference type="SUPFAM" id="SSF52833">
    <property type="entry name" value="Thioredoxin-like"/>
    <property type="match status" value="1"/>
</dbReference>
<name>A0ABQ6MIJ8_9STRA</name>
<keyword evidence="2" id="KW-0575">Peroxidase</keyword>
<evidence type="ECO:0000256" key="2">
    <source>
        <dbReference type="ARBA" id="ARBA00022559"/>
    </source>
</evidence>
<proteinExistence type="inferred from homology"/>
<protein>
    <recommendedName>
        <fullName evidence="6">Glutathione peroxidase</fullName>
    </recommendedName>
</protein>
<dbReference type="InterPro" id="IPR036249">
    <property type="entry name" value="Thioredoxin-like_sf"/>
</dbReference>
<comment type="caution">
    <text evidence="4">The sequence shown here is derived from an EMBL/GenBank/DDBJ whole genome shotgun (WGS) entry which is preliminary data.</text>
</comment>
<organism evidence="4 5">
    <name type="scientific">Tetraparma gracilis</name>
    <dbReference type="NCBI Taxonomy" id="2962635"/>
    <lineage>
        <taxon>Eukaryota</taxon>
        <taxon>Sar</taxon>
        <taxon>Stramenopiles</taxon>
        <taxon>Ochrophyta</taxon>
        <taxon>Bolidophyceae</taxon>
        <taxon>Parmales</taxon>
        <taxon>Triparmaceae</taxon>
        <taxon>Tetraparma</taxon>
    </lineage>
</organism>
<dbReference type="PANTHER" id="PTHR11592">
    <property type="entry name" value="GLUTATHIONE PEROXIDASE"/>
    <property type="match status" value="1"/>
</dbReference>
<evidence type="ECO:0000313" key="4">
    <source>
        <dbReference type="EMBL" id="GMI27196.1"/>
    </source>
</evidence>
<evidence type="ECO:0000313" key="5">
    <source>
        <dbReference type="Proteomes" id="UP001165060"/>
    </source>
</evidence>
<reference evidence="4 5" key="1">
    <citation type="journal article" date="2023" name="Commun. Biol.">
        <title>Genome analysis of Parmales, the sister group of diatoms, reveals the evolutionary specialization of diatoms from phago-mixotrophs to photoautotrophs.</title>
        <authorList>
            <person name="Ban H."/>
            <person name="Sato S."/>
            <person name="Yoshikawa S."/>
            <person name="Yamada K."/>
            <person name="Nakamura Y."/>
            <person name="Ichinomiya M."/>
            <person name="Sato N."/>
            <person name="Blanc-Mathieu R."/>
            <person name="Endo H."/>
            <person name="Kuwata A."/>
            <person name="Ogata H."/>
        </authorList>
    </citation>
    <scope>NUCLEOTIDE SEQUENCE [LARGE SCALE GENOMIC DNA]</scope>
</reference>
<dbReference type="EMBL" id="BRYB01001500">
    <property type="protein sequence ID" value="GMI27196.1"/>
    <property type="molecule type" value="Genomic_DNA"/>
</dbReference>
<gene>
    <name evidence="4" type="ORF">TeGR_g2471</name>
</gene>
<dbReference type="Proteomes" id="UP001165060">
    <property type="component" value="Unassembled WGS sequence"/>
</dbReference>
<accession>A0ABQ6MIJ8</accession>
<dbReference type="PROSITE" id="PS51355">
    <property type="entry name" value="GLUTATHIONE_PEROXID_3"/>
    <property type="match status" value="1"/>
</dbReference>